<evidence type="ECO:0000313" key="1">
    <source>
        <dbReference type="EMBL" id="TPX55416.1"/>
    </source>
</evidence>
<dbReference type="AlphaFoldDB" id="A0A507DV35"/>
<reference evidence="1 2" key="1">
    <citation type="journal article" date="2019" name="Sci. Rep.">
        <title>Comparative genomics of chytrid fungi reveal insights into the obligate biotrophic and pathogenic lifestyle of Synchytrium endobioticum.</title>
        <authorList>
            <person name="van de Vossenberg B.T.L.H."/>
            <person name="Warris S."/>
            <person name="Nguyen H.D.T."/>
            <person name="van Gent-Pelzer M.P.E."/>
            <person name="Joly D.L."/>
            <person name="van de Geest H.C."/>
            <person name="Bonants P.J.M."/>
            <person name="Smith D.S."/>
            <person name="Levesque C.A."/>
            <person name="van der Lee T.A.J."/>
        </authorList>
    </citation>
    <scope>NUCLEOTIDE SEQUENCE [LARGE SCALE GENOMIC DNA]</scope>
    <source>
        <strain evidence="1 2">CBS 675.73</strain>
    </source>
</reference>
<dbReference type="Gene3D" id="3.40.630.30">
    <property type="match status" value="1"/>
</dbReference>
<sequence length="125" mass="14049">MIIVQATSQHVPALAKMAKETYVENFAHYYTAEKLEAHVAKQYTHQQIQADLDNGDQVHLLCNDTDPGALNPIGFCQIRCKDPRQASPELSVEYPEPCWEIRRCYVLRGNQGKNAGKDRVAACFG</sequence>
<dbReference type="EMBL" id="QEAP01000852">
    <property type="protein sequence ID" value="TPX55416.1"/>
    <property type="molecule type" value="Genomic_DNA"/>
</dbReference>
<keyword evidence="2" id="KW-1185">Reference proteome</keyword>
<dbReference type="InterPro" id="IPR016181">
    <property type="entry name" value="Acyl_CoA_acyltransferase"/>
</dbReference>
<dbReference type="OrthoDB" id="2106110at2759"/>
<dbReference type="SUPFAM" id="SSF55729">
    <property type="entry name" value="Acyl-CoA N-acyltransferases (Nat)"/>
    <property type="match status" value="1"/>
</dbReference>
<accession>A0A507DV35</accession>
<proteinExistence type="predicted"/>
<evidence type="ECO:0000313" key="2">
    <source>
        <dbReference type="Proteomes" id="UP000320333"/>
    </source>
</evidence>
<comment type="caution">
    <text evidence="1">The sequence shown here is derived from an EMBL/GenBank/DDBJ whole genome shotgun (WGS) entry which is preliminary data.</text>
</comment>
<gene>
    <name evidence="1" type="ORF">CcCBS67573_g09474</name>
</gene>
<dbReference type="Proteomes" id="UP000320333">
    <property type="component" value="Unassembled WGS sequence"/>
</dbReference>
<name>A0A507DV35_9FUNG</name>
<organism evidence="1 2">
    <name type="scientific">Chytriomyces confervae</name>
    <dbReference type="NCBI Taxonomy" id="246404"/>
    <lineage>
        <taxon>Eukaryota</taxon>
        <taxon>Fungi</taxon>
        <taxon>Fungi incertae sedis</taxon>
        <taxon>Chytridiomycota</taxon>
        <taxon>Chytridiomycota incertae sedis</taxon>
        <taxon>Chytridiomycetes</taxon>
        <taxon>Chytridiales</taxon>
        <taxon>Chytriomycetaceae</taxon>
        <taxon>Chytriomyces</taxon>
    </lineage>
</organism>
<protein>
    <submittedName>
        <fullName evidence="1">Uncharacterized protein</fullName>
    </submittedName>
</protein>